<keyword evidence="10" id="KW-1185">Reference proteome</keyword>
<dbReference type="GO" id="GO:0046872">
    <property type="term" value="F:metal ion binding"/>
    <property type="evidence" value="ECO:0007669"/>
    <property type="project" value="UniProtKB-KW"/>
</dbReference>
<evidence type="ECO:0000313" key="10">
    <source>
        <dbReference type="Proteomes" id="UP000599109"/>
    </source>
</evidence>
<feature type="region of interest" description="Disordered" evidence="7">
    <location>
        <begin position="1633"/>
        <end position="1668"/>
    </location>
</feature>
<comment type="similarity">
    <text evidence="2">Belongs to the PilY1 family.</text>
</comment>
<feature type="compositionally biased region" description="Polar residues" evidence="7">
    <location>
        <begin position="561"/>
        <end position="571"/>
    </location>
</feature>
<evidence type="ECO:0000256" key="5">
    <source>
        <dbReference type="ARBA" id="ARBA00022837"/>
    </source>
</evidence>
<evidence type="ECO:0000259" key="8">
    <source>
        <dbReference type="Pfam" id="PF05567"/>
    </source>
</evidence>
<sequence length="1698" mass="180526">MLRSNPAAKRPARRSPFRRALGTAMALGVAAVPLGLLAATDLSTVPLPTFAVGSAVDIKPNILMVLDDSGSMDWNYLPDWANDRPSNYSSLPAYLFRNASFNGVSYNPAVRYLPPVTFNSSGTKETYASMNGTSAATGADMTQTRPNWRAVMFDGYNVQKDSSGNRPLTNLETDAYFYTIQPGEYCDSPALTNCTTSAVPTGNFQYAAPLRWCNSNALTSCRGLWAGSSYDRPRMAAPRMATIAFSNPNNAAITSIKVDGKEILSASTASTSTNTTVAQRVAAAINACQLVQTGNCTTVGYFAFDNGAGTVRIYAPGATPSSPVVTNSGTVTSTTAAFARQSIPLVDWNASSTTRSTNPVPGENLLTVITRSVTSYPFPGATNKAAARTDCAGTTCTYEEEMTNYANWWAYYRTRMQMMKTATSRAFASLDTEADIAANRTRYRIGYLSINNNTTSDFVNITDFNSSQKFTWYSKLFAAKPANSTPLRTALSTAGRLYGGVLNGSTLNGTRVTDPMQFSCQRNYTILSTDGFWNGGGGVKLDGTTAMDNQDGPLPRPYNDGATSQNQARTSKLQRRINTQVGERGTLQRQVSQLQTRTAQLQKRTNNGSWSNATSCDPDKNTDCRYVDGAWANAASCTKVDRSSGNGNWTVAIARDCQTVVTSAFINVPSCTPTTTPDASGQTIQCQYAFAAAAAVQNCSPLLVANDFSNAAVYRNCTTQQGTLTDVASCTPSSTPNAAGETVTCGYSAWGTWSNVTSCTAVAQSPGPTYTVGTARECQLTASGGTTNTLADIAAYYYNHDLRDPDATGADATGTCTGPIVAPATTASDLCANNVKPYGKDVGTKQHMTTHTLGLGAQGQMVYSNFQNDLSGQRVYQPDYWLQQTGDFFTVANGSTASPTTGICPWLSAGSTCSWPTPAADSTANIDDLWHAAVNGHGTYFSAADPVSLADALSGMLAQINNPPRPGTAAAAASSNPNITSSDNFVFSSSYKSVEWFGELIMQKIVAGQLTRQEWSAMQLLDCATSPWQANRQYKRNDAFQRDGLCYAVVADYTSSDAFDVSDTGNDGQNVVRLNGTPVTRNIYTVGEVSGTSQLIPFTWASLNSNQRDFFSRSAISFVSASRGLTQFCTSGATCMTDTAQDSAAGSALVSYLRGDRTNEGNWYRTRSHVLGDIVNAEARYVKQPLTEYLDPGFSDYKASMASRQPTVYVAANDGMLHAFDALTGQERWAFVPSAVLPEMYRLADVDYATKRRYFVDGTPEIGDICPKAPAATCSGSEWRTIIVGGLNQGGKSYYALDITNPTSPTLLWEFTNSNLGFSYGNPRITKLSNGTWVVIVASGYNNADGVGRVFVINAKTGALINTISTGVGTAAEPSGLAKLQARAPNAASNNTVEEVYGGDLLGNLWRFDVNNTVGAPGTDAQLLVQLRDAAGNPQPITSKPVVAAVASNPMVIVGTGRYLGQTDLTDTRQQTMYAVKDKLDSTTLATPRQSGSNFVQQTLVEQECPQGSPLTVCTPGQQVRTVTASPVDWGVKNGWFVDLALQGERSVTDATLAVGTLVFTTIKPQPPSTALIVGCSGESSLVDAKSFLYFLDYLTGGPVQGTRNVAGSELCTCVATRPSVVRTEQGQMRGIIRVSGGGSTGSDAGGGTPSDGTGDGSGNGGPQQPITDLVEALLKNIPFAPNTGPARRISWRELNGD</sequence>
<proteinExistence type="inferred from homology"/>
<keyword evidence="5" id="KW-0106">Calcium</keyword>
<organism evidence="9 10">
    <name type="scientific">Ramlibacter monticola</name>
    <dbReference type="NCBI Taxonomy" id="1926872"/>
    <lineage>
        <taxon>Bacteria</taxon>
        <taxon>Pseudomonadati</taxon>
        <taxon>Pseudomonadota</taxon>
        <taxon>Betaproteobacteria</taxon>
        <taxon>Burkholderiales</taxon>
        <taxon>Comamonadaceae</taxon>
        <taxon>Ramlibacter</taxon>
    </lineage>
</organism>
<reference evidence="9 10" key="1">
    <citation type="journal article" date="2017" name="Int. J. Syst. Evol. Microbiol.">
        <title>Ramlibacter monticola sp. nov., isolated from forest soil.</title>
        <authorList>
            <person name="Chaudhary D.K."/>
            <person name="Kim J."/>
        </authorList>
    </citation>
    <scope>NUCLEOTIDE SEQUENCE [LARGE SCALE GENOMIC DNA]</scope>
    <source>
        <strain evidence="9 10">KACC 19175</strain>
    </source>
</reference>
<protein>
    <submittedName>
        <fullName evidence="9">PQQ-binding-like beta-propeller repeat protein</fullName>
    </submittedName>
</protein>
<evidence type="ECO:0000256" key="2">
    <source>
        <dbReference type="ARBA" id="ARBA00008387"/>
    </source>
</evidence>
<dbReference type="GO" id="GO:0009289">
    <property type="term" value="C:pilus"/>
    <property type="evidence" value="ECO:0007669"/>
    <property type="project" value="UniProtKB-SubCell"/>
</dbReference>
<dbReference type="InterPro" id="IPR008707">
    <property type="entry name" value="B-propeller_PilY1"/>
</dbReference>
<evidence type="ECO:0000256" key="3">
    <source>
        <dbReference type="ARBA" id="ARBA00022558"/>
    </source>
</evidence>
<dbReference type="InterPro" id="IPR018391">
    <property type="entry name" value="PQQ_b-propeller_rpt"/>
</dbReference>
<evidence type="ECO:0000256" key="4">
    <source>
        <dbReference type="ARBA" id="ARBA00022723"/>
    </source>
</evidence>
<gene>
    <name evidence="9" type="ORF">JJ685_27190</name>
</gene>
<evidence type="ECO:0000313" key="9">
    <source>
        <dbReference type="EMBL" id="MBL0394854.1"/>
    </source>
</evidence>
<comment type="subcellular location">
    <subcellularLocation>
        <location evidence="1">Fimbrium</location>
    </subcellularLocation>
</comment>
<dbReference type="SMART" id="SM00564">
    <property type="entry name" value="PQQ"/>
    <property type="match status" value="2"/>
</dbReference>
<dbReference type="SUPFAM" id="SSF50998">
    <property type="entry name" value="Quinoprotein alcohol dehydrogenase-like"/>
    <property type="match status" value="1"/>
</dbReference>
<evidence type="ECO:0000256" key="1">
    <source>
        <dbReference type="ARBA" id="ARBA00004561"/>
    </source>
</evidence>
<accession>A0A936Z4I6</accession>
<dbReference type="EMBL" id="JAEQNE010000010">
    <property type="protein sequence ID" value="MBL0394854.1"/>
    <property type="molecule type" value="Genomic_DNA"/>
</dbReference>
<feature type="region of interest" description="Disordered" evidence="7">
    <location>
        <begin position="543"/>
        <end position="571"/>
    </location>
</feature>
<feature type="domain" description="PilY1 beta-propeller" evidence="8">
    <location>
        <begin position="1171"/>
        <end position="1503"/>
    </location>
</feature>
<dbReference type="Pfam" id="PF05567">
    <property type="entry name" value="T4P_PilY1"/>
    <property type="match status" value="1"/>
</dbReference>
<keyword evidence="3" id="KW-1029">Fimbrium biogenesis</keyword>
<dbReference type="Proteomes" id="UP000599109">
    <property type="component" value="Unassembled WGS sequence"/>
</dbReference>
<evidence type="ECO:0000256" key="6">
    <source>
        <dbReference type="ARBA" id="ARBA00023263"/>
    </source>
</evidence>
<comment type="caution">
    <text evidence="9">The sequence shown here is derived from an EMBL/GenBank/DDBJ whole genome shotgun (WGS) entry which is preliminary data.</text>
</comment>
<evidence type="ECO:0000256" key="7">
    <source>
        <dbReference type="SAM" id="MobiDB-lite"/>
    </source>
</evidence>
<feature type="compositionally biased region" description="Gly residues" evidence="7">
    <location>
        <begin position="1636"/>
        <end position="1662"/>
    </location>
</feature>
<name>A0A936Z4I6_9BURK</name>
<keyword evidence="6" id="KW-0281">Fimbrium</keyword>
<dbReference type="InterPro" id="IPR011047">
    <property type="entry name" value="Quinoprotein_ADH-like_sf"/>
</dbReference>
<keyword evidence="4" id="KW-0479">Metal-binding</keyword>